<reference evidence="1" key="1">
    <citation type="submission" date="2013-08" db="EMBL/GenBank/DDBJ databases">
        <authorList>
            <person name="Mendez C."/>
            <person name="Richter M."/>
            <person name="Ferrer M."/>
            <person name="Sanchez J."/>
        </authorList>
    </citation>
    <scope>NUCLEOTIDE SEQUENCE</scope>
</reference>
<reference evidence="1" key="2">
    <citation type="journal article" date="2014" name="ISME J.">
        <title>Microbial stratification in low pH oxic and suboxic macroscopic growths along an acid mine drainage.</title>
        <authorList>
            <person name="Mendez-Garcia C."/>
            <person name="Mesa V."/>
            <person name="Sprenger R.R."/>
            <person name="Richter M."/>
            <person name="Diez M.S."/>
            <person name="Solano J."/>
            <person name="Bargiela R."/>
            <person name="Golyshina O.V."/>
            <person name="Manteca A."/>
            <person name="Ramos J.L."/>
            <person name="Gallego J.R."/>
            <person name="Llorente I."/>
            <person name="Martins Dos Santos V.A."/>
            <person name="Jensen O.N."/>
            <person name="Pelaez A.I."/>
            <person name="Sanchez J."/>
            <person name="Ferrer M."/>
        </authorList>
    </citation>
    <scope>NUCLEOTIDE SEQUENCE</scope>
</reference>
<accession>T1DCB0</accession>
<gene>
    <name evidence="1" type="ORF">B1A_01928</name>
</gene>
<sequence length="139" mass="15017">MGERQDVDSIFQVVIRALETQLALDFCSISQYDAGEDHLTVIRVGMDSAPLARELAMTEHATIPIDRNGLSRCVGGELVYEPELAPNAFPFAQRLAGAGRAGGWWRRRCTSRVGCSACCSRHAARRRASAAASASFCAS</sequence>
<evidence type="ECO:0000313" key="1">
    <source>
        <dbReference type="EMBL" id="EQD79069.1"/>
    </source>
</evidence>
<proteinExistence type="predicted"/>
<comment type="caution">
    <text evidence="1">The sequence shown here is derived from an EMBL/GenBank/DDBJ whole genome shotgun (WGS) entry which is preliminary data.</text>
</comment>
<keyword evidence="1" id="KW-0808">Transferase</keyword>
<keyword evidence="1" id="KW-0418">Kinase</keyword>
<dbReference type="AlphaFoldDB" id="T1DCB0"/>
<dbReference type="EMBL" id="AUZX01001449">
    <property type="protein sequence ID" value="EQD79069.1"/>
    <property type="molecule type" value="Genomic_DNA"/>
</dbReference>
<protein>
    <submittedName>
        <fullName evidence="1">Multi-sensor hybrid histidine kinase</fullName>
    </submittedName>
</protein>
<name>T1DCB0_9ZZZZ</name>
<dbReference type="GO" id="GO:0016301">
    <property type="term" value="F:kinase activity"/>
    <property type="evidence" value="ECO:0007669"/>
    <property type="project" value="UniProtKB-KW"/>
</dbReference>
<organism evidence="1">
    <name type="scientific">mine drainage metagenome</name>
    <dbReference type="NCBI Taxonomy" id="410659"/>
    <lineage>
        <taxon>unclassified sequences</taxon>
        <taxon>metagenomes</taxon>
        <taxon>ecological metagenomes</taxon>
    </lineage>
</organism>